<dbReference type="RefSeq" id="WP_090632019.1">
    <property type="nucleotide sequence ID" value="NZ_FOCP01000012.1"/>
</dbReference>
<dbReference type="AlphaFoldDB" id="A0A1H8F9B7"/>
<evidence type="ECO:0000259" key="4">
    <source>
        <dbReference type="Pfam" id="PF25954"/>
    </source>
</evidence>
<dbReference type="PANTHER" id="PTHR30469:SF33">
    <property type="entry name" value="SLR1207 PROTEIN"/>
    <property type="match status" value="1"/>
</dbReference>
<dbReference type="GO" id="GO:0015562">
    <property type="term" value="F:efflux transmembrane transporter activity"/>
    <property type="evidence" value="ECO:0007669"/>
    <property type="project" value="TreeGrafter"/>
</dbReference>
<dbReference type="InterPro" id="IPR058625">
    <property type="entry name" value="MdtA-like_BSH"/>
</dbReference>
<proteinExistence type="inferred from homology"/>
<dbReference type="Proteomes" id="UP000199459">
    <property type="component" value="Unassembled WGS sequence"/>
</dbReference>
<dbReference type="InterPro" id="IPR006143">
    <property type="entry name" value="RND_pump_MFP"/>
</dbReference>
<feature type="domain" description="Multidrug resistance protein MdtA-like barrel-sandwich hybrid" evidence="3">
    <location>
        <begin position="62"/>
        <end position="200"/>
    </location>
</feature>
<dbReference type="InterPro" id="IPR058792">
    <property type="entry name" value="Beta-barrel_RND_2"/>
</dbReference>
<reference evidence="5 6" key="1">
    <citation type="submission" date="2016-10" db="EMBL/GenBank/DDBJ databases">
        <authorList>
            <person name="de Groot N.N."/>
        </authorList>
    </citation>
    <scope>NUCLEOTIDE SEQUENCE [LARGE SCALE GENOMIC DNA]</scope>
    <source>
        <strain evidence="5 6">Nm22</strain>
    </source>
</reference>
<sequence>MFIRNTRSIITVLLLLSAASLYWYSPNDDEPEASSFLTRTLDYGDIIQTISANGTLTPVVLVNVGTQVSGTVAKLHADFNDQVETGQILAELDPALLQAQLQQSRANLLSAQTQYSIAQSKLKRHRELHEQGFISIEALDIVRQELDAANAQLAVSQAQVERDSANLNYSIIKSPISGVVIARDVDVGQTVAANFQTPVLFQIAKDLREMQINISVAEADIGLLRIDQPINFTVDAYPESTFTGRVKQVRLNPTIQENVVTYNVVAMVNNIDGSLLPGMTANIHFVVNQRQNVLRVPNAALRYQPKASEPSPDKQQRPAGQPGQSVIYRLIDGRPVATLISRGITDGHFTEIVASTVNAGDTVVIREKSDPKDSQTKFRFRMF</sequence>
<dbReference type="PANTHER" id="PTHR30469">
    <property type="entry name" value="MULTIDRUG RESISTANCE PROTEIN MDTA"/>
    <property type="match status" value="1"/>
</dbReference>
<dbReference type="InterPro" id="IPR058624">
    <property type="entry name" value="MdtA-like_HH"/>
</dbReference>
<protein>
    <submittedName>
        <fullName evidence="5">HlyD family secretion protein</fullName>
    </submittedName>
</protein>
<dbReference type="Pfam" id="PF25954">
    <property type="entry name" value="Beta-barrel_RND_2"/>
    <property type="match status" value="1"/>
</dbReference>
<dbReference type="OrthoDB" id="9784484at2"/>
<organism evidence="5 6">
    <name type="scientific">Nitrosomonas marina</name>
    <dbReference type="NCBI Taxonomy" id="917"/>
    <lineage>
        <taxon>Bacteria</taxon>
        <taxon>Pseudomonadati</taxon>
        <taxon>Pseudomonadota</taxon>
        <taxon>Betaproteobacteria</taxon>
        <taxon>Nitrosomonadales</taxon>
        <taxon>Nitrosomonadaceae</taxon>
        <taxon>Nitrosomonas</taxon>
    </lineage>
</organism>
<dbReference type="Gene3D" id="2.40.30.170">
    <property type="match status" value="1"/>
</dbReference>
<evidence type="ECO:0000313" key="5">
    <source>
        <dbReference type="EMBL" id="SEN28014.1"/>
    </source>
</evidence>
<gene>
    <name evidence="5" type="ORF">SAMN05216325_11247</name>
</gene>
<dbReference type="Pfam" id="PF25876">
    <property type="entry name" value="HH_MFP_RND"/>
    <property type="match status" value="1"/>
</dbReference>
<name>A0A1H8F9B7_9PROT</name>
<feature type="domain" description="Multidrug resistance protein MdtA-like alpha-helical hairpin" evidence="2">
    <location>
        <begin position="100"/>
        <end position="170"/>
    </location>
</feature>
<evidence type="ECO:0000259" key="2">
    <source>
        <dbReference type="Pfam" id="PF25876"/>
    </source>
</evidence>
<comment type="similarity">
    <text evidence="1">Belongs to the membrane fusion protein (MFP) (TC 8.A.1) family.</text>
</comment>
<dbReference type="EMBL" id="FOCP01000012">
    <property type="protein sequence ID" value="SEN28014.1"/>
    <property type="molecule type" value="Genomic_DNA"/>
</dbReference>
<dbReference type="Gene3D" id="2.40.50.100">
    <property type="match status" value="1"/>
</dbReference>
<evidence type="ECO:0000256" key="1">
    <source>
        <dbReference type="ARBA" id="ARBA00009477"/>
    </source>
</evidence>
<dbReference type="SUPFAM" id="SSF111369">
    <property type="entry name" value="HlyD-like secretion proteins"/>
    <property type="match status" value="1"/>
</dbReference>
<dbReference type="Pfam" id="PF25917">
    <property type="entry name" value="BSH_RND"/>
    <property type="match status" value="1"/>
</dbReference>
<evidence type="ECO:0000313" key="6">
    <source>
        <dbReference type="Proteomes" id="UP000199459"/>
    </source>
</evidence>
<dbReference type="Gene3D" id="1.10.287.470">
    <property type="entry name" value="Helix hairpin bin"/>
    <property type="match status" value="1"/>
</dbReference>
<accession>A0A1H8F9B7</accession>
<dbReference type="FunFam" id="2.40.30.170:FF:000010">
    <property type="entry name" value="Efflux RND transporter periplasmic adaptor subunit"/>
    <property type="match status" value="1"/>
</dbReference>
<evidence type="ECO:0000259" key="3">
    <source>
        <dbReference type="Pfam" id="PF25917"/>
    </source>
</evidence>
<dbReference type="GO" id="GO:1990281">
    <property type="term" value="C:efflux pump complex"/>
    <property type="evidence" value="ECO:0007669"/>
    <property type="project" value="TreeGrafter"/>
</dbReference>
<feature type="domain" description="CusB-like beta-barrel" evidence="4">
    <location>
        <begin position="212"/>
        <end position="285"/>
    </location>
</feature>
<dbReference type="STRING" id="917.SAMN05216326_10951"/>
<dbReference type="NCBIfam" id="TIGR01730">
    <property type="entry name" value="RND_mfp"/>
    <property type="match status" value="1"/>
</dbReference>